<dbReference type="InterPro" id="IPR011010">
    <property type="entry name" value="DNA_brk_join_enz"/>
</dbReference>
<comment type="caution">
    <text evidence="5">The sequence shown here is derived from an EMBL/GenBank/DDBJ whole genome shotgun (WGS) entry which is preliminary data.</text>
</comment>
<dbReference type="SUPFAM" id="SSF56349">
    <property type="entry name" value="DNA breaking-rejoining enzymes"/>
    <property type="match status" value="1"/>
</dbReference>
<dbReference type="PROSITE" id="PS51898">
    <property type="entry name" value="TYR_RECOMBINASE"/>
    <property type="match status" value="1"/>
</dbReference>
<dbReference type="PANTHER" id="PTHR30349">
    <property type="entry name" value="PHAGE INTEGRASE-RELATED"/>
    <property type="match status" value="1"/>
</dbReference>
<dbReference type="EMBL" id="JAAFYZ010000002">
    <property type="protein sequence ID" value="MBS2545351.1"/>
    <property type="molecule type" value="Genomic_DNA"/>
</dbReference>
<proteinExistence type="inferred from homology"/>
<evidence type="ECO:0000256" key="3">
    <source>
        <dbReference type="ARBA" id="ARBA00023172"/>
    </source>
</evidence>
<dbReference type="Proteomes" id="UP000730482">
    <property type="component" value="Unassembled WGS sequence"/>
</dbReference>
<dbReference type="Gene3D" id="1.10.443.10">
    <property type="entry name" value="Intergrase catalytic core"/>
    <property type="match status" value="1"/>
</dbReference>
<dbReference type="InterPro" id="IPR013762">
    <property type="entry name" value="Integrase-like_cat_sf"/>
</dbReference>
<comment type="similarity">
    <text evidence="1">Belongs to the 'phage' integrase family.</text>
</comment>
<name>A0ABS5KJ44_9ACTN</name>
<evidence type="ECO:0000313" key="6">
    <source>
        <dbReference type="Proteomes" id="UP000730482"/>
    </source>
</evidence>
<feature type="domain" description="Tyr recombinase" evidence="4">
    <location>
        <begin position="196"/>
        <end position="408"/>
    </location>
</feature>
<dbReference type="InterPro" id="IPR050090">
    <property type="entry name" value="Tyrosine_recombinase_XerCD"/>
</dbReference>
<dbReference type="InterPro" id="IPR010998">
    <property type="entry name" value="Integrase_recombinase_N"/>
</dbReference>
<dbReference type="RefSeq" id="WP_212007017.1">
    <property type="nucleotide sequence ID" value="NZ_JAAFYZ010000002.1"/>
</dbReference>
<keyword evidence="3" id="KW-0233">DNA recombination</keyword>
<sequence length="418" mass="46356">MTKRDIPSWPTPRRSGSATSTYFDTVVSAPTSQPVEERELTWYQHAIAFNDMKWPFLQCGSRRSYAECLATVTAGIVTSEVGAPNPRTLFRALASWSFNKTAREAGPPPSMYTDAITWIEQRSRPLTDLLDPRIARAAFATTLTTLDGRPYSTKARRNKRSVLVSALNYAVELELLDRNPMDRIKDAMTWRAAGVDRRSVVNPDQARALLDAVAAQGLPGKRLVAFFATMYFAALRPSEILALRIDDCLLPESGWGWLTLDGATPYTGPAWTDNATGHQRKSLKHRVDGDERHVPAHPELVRHLHAHIAAFGITDDGRLFRNTRDLPYTYASYNKVWHAARNVALTPPQVRSPLGRRPYDLRHAAVSTWLNAGVAAAQVAVWAGHSVKMLLDVYAKCLDGQEEAAMALIETRLGPAGT</sequence>
<reference evidence="5 6" key="1">
    <citation type="submission" date="2020-02" db="EMBL/GenBank/DDBJ databases">
        <title>Acidophilic actinobacteria isolated from forest soil.</title>
        <authorList>
            <person name="Golinska P."/>
        </authorList>
    </citation>
    <scope>NUCLEOTIDE SEQUENCE [LARGE SCALE GENOMIC DNA]</scope>
    <source>
        <strain evidence="5 6">NL8</strain>
    </source>
</reference>
<dbReference type="Gene3D" id="1.10.150.130">
    <property type="match status" value="1"/>
</dbReference>
<accession>A0ABS5KJ44</accession>
<organism evidence="5 6">
    <name type="scientific">Catenulispora pinistramenti</name>
    <dbReference type="NCBI Taxonomy" id="2705254"/>
    <lineage>
        <taxon>Bacteria</taxon>
        <taxon>Bacillati</taxon>
        <taxon>Actinomycetota</taxon>
        <taxon>Actinomycetes</taxon>
        <taxon>Catenulisporales</taxon>
        <taxon>Catenulisporaceae</taxon>
        <taxon>Catenulispora</taxon>
    </lineage>
</organism>
<evidence type="ECO:0000256" key="1">
    <source>
        <dbReference type="ARBA" id="ARBA00008857"/>
    </source>
</evidence>
<keyword evidence="2" id="KW-0238">DNA-binding</keyword>
<protein>
    <submittedName>
        <fullName evidence="5">Tyrosine-type recombinase/integrase</fullName>
    </submittedName>
</protein>
<gene>
    <name evidence="5" type="ORF">KGQ19_00565</name>
</gene>
<keyword evidence="6" id="KW-1185">Reference proteome</keyword>
<dbReference type="PANTHER" id="PTHR30349:SF64">
    <property type="entry name" value="PROPHAGE INTEGRASE INTD-RELATED"/>
    <property type="match status" value="1"/>
</dbReference>
<dbReference type="InterPro" id="IPR002104">
    <property type="entry name" value="Integrase_catalytic"/>
</dbReference>
<evidence type="ECO:0000313" key="5">
    <source>
        <dbReference type="EMBL" id="MBS2545351.1"/>
    </source>
</evidence>
<evidence type="ECO:0000259" key="4">
    <source>
        <dbReference type="PROSITE" id="PS51898"/>
    </source>
</evidence>
<evidence type="ECO:0000256" key="2">
    <source>
        <dbReference type="ARBA" id="ARBA00023125"/>
    </source>
</evidence>